<evidence type="ECO:0000259" key="3">
    <source>
        <dbReference type="Pfam" id="PF00582"/>
    </source>
</evidence>
<accession>A0A5J6Z8I9</accession>
<gene>
    <name evidence="4" type="ORF">CUROG_10380</name>
</gene>
<comment type="similarity">
    <text evidence="1">Belongs to the universal stress protein A family.</text>
</comment>
<sequence length="330" mass="36299">MSSDSSDKKLKKKGKPDNQRTPDEHREVRPLRVLMTWRPESAGDETAQFIAWLSRTEPLIVRTATVISRVWSEQPGSRQHAEYERWLAEESAACAASAQKALRDAGVPQSMLDAEIPSVVVTDHSETSVLISAAKDFDADLMLLGSHPAAPRGRFRIGSTADALLHCSPFSLGLAPRDPKLSKRGVTRVNCSYVDTEQSHQALRHAADLAARWNVPLRLVAFSPRGATMYPTEVPFTENSDMMVEWREQAMALLDRGKDRALSRHPDLSVEIAAGAGYGWSGAINDMKWKKGDLLVMGSSVLGDFNRVFIGPSTNQILRHAPVPVVISPV</sequence>
<protein>
    <submittedName>
        <fullName evidence="4">Universal stress protein family protein</fullName>
    </submittedName>
</protein>
<dbReference type="SUPFAM" id="SSF52402">
    <property type="entry name" value="Adenine nucleotide alpha hydrolases-like"/>
    <property type="match status" value="2"/>
</dbReference>
<feature type="domain" description="UspA" evidence="3">
    <location>
        <begin position="195"/>
        <end position="327"/>
    </location>
</feature>
<dbReference type="KEGG" id="cuo:CUROG_10380"/>
<proteinExistence type="inferred from homology"/>
<dbReference type="Pfam" id="PF00582">
    <property type="entry name" value="Usp"/>
    <property type="match status" value="2"/>
</dbReference>
<feature type="domain" description="UspA" evidence="3">
    <location>
        <begin position="45"/>
        <end position="170"/>
    </location>
</feature>
<keyword evidence="5" id="KW-1185">Reference proteome</keyword>
<dbReference type="AlphaFoldDB" id="A0A5J6Z8I9"/>
<evidence type="ECO:0000256" key="2">
    <source>
        <dbReference type="SAM" id="MobiDB-lite"/>
    </source>
</evidence>
<evidence type="ECO:0000256" key="1">
    <source>
        <dbReference type="ARBA" id="ARBA00008791"/>
    </source>
</evidence>
<evidence type="ECO:0000313" key="5">
    <source>
        <dbReference type="Proteomes" id="UP000326711"/>
    </source>
</evidence>
<feature type="compositionally biased region" description="Basic and acidic residues" evidence="2">
    <location>
        <begin position="15"/>
        <end position="29"/>
    </location>
</feature>
<feature type="region of interest" description="Disordered" evidence="2">
    <location>
        <begin position="1"/>
        <end position="29"/>
    </location>
</feature>
<reference evidence="5" key="1">
    <citation type="submission" date="2019-10" db="EMBL/GenBank/DDBJ databases">
        <title>Complete genome sequence of Corynebacterium urogenitalis DSM 108747, isolated from the genital tract of a cow.</title>
        <authorList>
            <person name="Ruckert C."/>
            <person name="Ballas P."/>
            <person name="Wagener K."/>
            <person name="Drillich M."/>
            <person name="Kaempfer P."/>
            <person name="Busse H.-J."/>
            <person name="Ehling-Schulz M."/>
        </authorList>
    </citation>
    <scope>NUCLEOTIDE SEQUENCE [LARGE SCALE GENOMIC DNA]</scope>
    <source>
        <strain evidence="5">LMM 1652</strain>
    </source>
</reference>
<dbReference type="Proteomes" id="UP000326711">
    <property type="component" value="Chromosome"/>
</dbReference>
<name>A0A5J6Z8I9_9CORY</name>
<dbReference type="PANTHER" id="PTHR46268">
    <property type="entry name" value="STRESS RESPONSE PROTEIN NHAX"/>
    <property type="match status" value="1"/>
</dbReference>
<dbReference type="PANTHER" id="PTHR46268:SF6">
    <property type="entry name" value="UNIVERSAL STRESS PROTEIN UP12"/>
    <property type="match status" value="1"/>
</dbReference>
<dbReference type="EMBL" id="CP045032">
    <property type="protein sequence ID" value="QFQ03408.1"/>
    <property type="molecule type" value="Genomic_DNA"/>
</dbReference>
<evidence type="ECO:0000313" key="4">
    <source>
        <dbReference type="EMBL" id="QFQ03408.1"/>
    </source>
</evidence>
<dbReference type="Gene3D" id="3.40.50.12370">
    <property type="match status" value="1"/>
</dbReference>
<dbReference type="InterPro" id="IPR006016">
    <property type="entry name" value="UspA"/>
</dbReference>
<dbReference type="CDD" id="cd00293">
    <property type="entry name" value="USP-like"/>
    <property type="match status" value="1"/>
</dbReference>
<organism evidence="4 5">
    <name type="scientific">Corynebacterium urogenitale</name>
    <dbReference type="NCBI Taxonomy" id="2487892"/>
    <lineage>
        <taxon>Bacteria</taxon>
        <taxon>Bacillati</taxon>
        <taxon>Actinomycetota</taxon>
        <taxon>Actinomycetes</taxon>
        <taxon>Mycobacteriales</taxon>
        <taxon>Corynebacteriaceae</taxon>
        <taxon>Corynebacterium</taxon>
    </lineage>
</organism>